<organism evidence="2 3">
    <name type="scientific">Rangifer tarandus platyrhynchus</name>
    <name type="common">Svalbard reindeer</name>
    <dbReference type="NCBI Taxonomy" id="3082113"/>
    <lineage>
        <taxon>Eukaryota</taxon>
        <taxon>Metazoa</taxon>
        <taxon>Chordata</taxon>
        <taxon>Craniata</taxon>
        <taxon>Vertebrata</taxon>
        <taxon>Euteleostomi</taxon>
        <taxon>Mammalia</taxon>
        <taxon>Eutheria</taxon>
        <taxon>Laurasiatheria</taxon>
        <taxon>Artiodactyla</taxon>
        <taxon>Ruminantia</taxon>
        <taxon>Pecora</taxon>
        <taxon>Cervidae</taxon>
        <taxon>Odocoileinae</taxon>
        <taxon>Rangifer</taxon>
    </lineage>
</organism>
<feature type="compositionally biased region" description="Basic residues" evidence="1">
    <location>
        <begin position="43"/>
        <end position="65"/>
    </location>
</feature>
<protein>
    <submittedName>
        <fullName evidence="2">Uncharacterized protein</fullName>
    </submittedName>
</protein>
<feature type="compositionally biased region" description="Pro residues" evidence="1">
    <location>
        <begin position="83"/>
        <end position="97"/>
    </location>
</feature>
<evidence type="ECO:0000313" key="3">
    <source>
        <dbReference type="Proteomes" id="UP001176941"/>
    </source>
</evidence>
<feature type="region of interest" description="Disordered" evidence="1">
    <location>
        <begin position="24"/>
        <end position="105"/>
    </location>
</feature>
<dbReference type="Proteomes" id="UP001176941">
    <property type="component" value="Chromosome 3"/>
</dbReference>
<gene>
    <name evidence="2" type="ORF">MRATA1EN1_LOCUS19526</name>
</gene>
<name>A0ABN8ZFC5_RANTA</name>
<evidence type="ECO:0000313" key="2">
    <source>
        <dbReference type="EMBL" id="CAI9170564.1"/>
    </source>
</evidence>
<evidence type="ECO:0000256" key="1">
    <source>
        <dbReference type="SAM" id="MobiDB-lite"/>
    </source>
</evidence>
<sequence>MAGSALARSPSRWQVRLTPCLSRSLTAPLTLPPPPPSPAGSARCRRRRRRRRQVVAARRRRVTRRSVRDSGRRQRALPATHHLPPPSSRGSRPPPSRPSVSVAAAAAAERVPSALPLARARALPAVGASTAHGPGLKARLRRGLPAAFLPALLPATVCSAPGRTSRLLGSEGGSQAQAGTEPCRACVSSQLRALSVVVSVATTLSPAPPPPPNSPPFRLHLLGGDRPFISREGLTLAFRRQPRGAGRAGLAERRKGLDQVQALAPGIFDRKRGVAAQPPTQCR</sequence>
<keyword evidence="3" id="KW-1185">Reference proteome</keyword>
<reference evidence="2" key="1">
    <citation type="submission" date="2023-04" db="EMBL/GenBank/DDBJ databases">
        <authorList>
            <consortium name="ELIXIR-Norway"/>
        </authorList>
    </citation>
    <scope>NUCLEOTIDE SEQUENCE [LARGE SCALE GENOMIC DNA]</scope>
</reference>
<proteinExistence type="predicted"/>
<dbReference type="EMBL" id="OX459939">
    <property type="protein sequence ID" value="CAI9170564.1"/>
    <property type="molecule type" value="Genomic_DNA"/>
</dbReference>
<accession>A0ABN8ZFC5</accession>